<name>A0A653DII4_CALMS</name>
<accession>A0A653DII4</accession>
<keyword evidence="3" id="KW-1185">Reference proteome</keyword>
<reference evidence="2 3" key="1">
    <citation type="submission" date="2019-01" db="EMBL/GenBank/DDBJ databases">
        <authorList>
            <person name="Sayadi A."/>
        </authorList>
    </citation>
    <scope>NUCLEOTIDE SEQUENCE [LARGE SCALE GENOMIC DNA]</scope>
</reference>
<dbReference type="EMBL" id="CAACVG010012271">
    <property type="protein sequence ID" value="VEN60016.1"/>
    <property type="molecule type" value="Genomic_DNA"/>
</dbReference>
<feature type="signal peptide" evidence="1">
    <location>
        <begin position="1"/>
        <end position="15"/>
    </location>
</feature>
<feature type="chain" id="PRO_5024962083" description="Secreted protein" evidence="1">
    <location>
        <begin position="16"/>
        <end position="147"/>
    </location>
</feature>
<protein>
    <recommendedName>
        <fullName evidence="4">Secreted protein</fullName>
    </recommendedName>
</protein>
<keyword evidence="1" id="KW-0732">Signal</keyword>
<evidence type="ECO:0000256" key="1">
    <source>
        <dbReference type="SAM" id="SignalP"/>
    </source>
</evidence>
<gene>
    <name evidence="2" type="ORF">CALMAC_LOCUS17834</name>
</gene>
<evidence type="ECO:0000313" key="2">
    <source>
        <dbReference type="EMBL" id="VEN60016.1"/>
    </source>
</evidence>
<organism evidence="2 3">
    <name type="scientific">Callosobruchus maculatus</name>
    <name type="common">Southern cowpea weevil</name>
    <name type="synonym">Pulse bruchid</name>
    <dbReference type="NCBI Taxonomy" id="64391"/>
    <lineage>
        <taxon>Eukaryota</taxon>
        <taxon>Metazoa</taxon>
        <taxon>Ecdysozoa</taxon>
        <taxon>Arthropoda</taxon>
        <taxon>Hexapoda</taxon>
        <taxon>Insecta</taxon>
        <taxon>Pterygota</taxon>
        <taxon>Neoptera</taxon>
        <taxon>Endopterygota</taxon>
        <taxon>Coleoptera</taxon>
        <taxon>Polyphaga</taxon>
        <taxon>Cucujiformia</taxon>
        <taxon>Chrysomeloidea</taxon>
        <taxon>Chrysomelidae</taxon>
        <taxon>Bruchinae</taxon>
        <taxon>Bruchini</taxon>
        <taxon>Callosobruchus</taxon>
    </lineage>
</organism>
<dbReference type="AlphaFoldDB" id="A0A653DII4"/>
<dbReference type="OrthoDB" id="406844at2759"/>
<evidence type="ECO:0000313" key="3">
    <source>
        <dbReference type="Proteomes" id="UP000410492"/>
    </source>
</evidence>
<proteinExistence type="predicted"/>
<sequence length="147" mass="17115">MMITILILLPPNTWADTTHYSLTHFTFTSYSDRLEKHRLLIYTRLYTLLNRLPCIYNSATSLLLCNNKVAGRVSRLVAASWGRPSRRRDDVIDICTRCGRKGLRRTIKEDQRLRPERQQTSSCDLLGENQRHGKGHQCLLRGRRKCS</sequence>
<evidence type="ECO:0008006" key="4">
    <source>
        <dbReference type="Google" id="ProtNLM"/>
    </source>
</evidence>
<dbReference type="Proteomes" id="UP000410492">
    <property type="component" value="Unassembled WGS sequence"/>
</dbReference>